<sequence length="136" mass="15075">YLFFAAASYDIGFDEINSDSSPVRFPIRASPSHPVDGYGLSREGSAANKFSSDVDLQGPRALISAYGIDEREKDLYRKLHPSEHLGINGVDPGIPRQTWQNTEEEEFDWEDMTPGLADRRQSNDISSSLPHFGGSV</sequence>
<comment type="caution">
    <text evidence="2">The sequence shown here is derived from an EMBL/GenBank/DDBJ whole genome shotgun (WGS) entry which is preliminary data.</text>
</comment>
<organism evidence="2 3">
    <name type="scientific">Genlisea aurea</name>
    <dbReference type="NCBI Taxonomy" id="192259"/>
    <lineage>
        <taxon>Eukaryota</taxon>
        <taxon>Viridiplantae</taxon>
        <taxon>Streptophyta</taxon>
        <taxon>Embryophyta</taxon>
        <taxon>Tracheophyta</taxon>
        <taxon>Spermatophyta</taxon>
        <taxon>Magnoliopsida</taxon>
        <taxon>eudicotyledons</taxon>
        <taxon>Gunneridae</taxon>
        <taxon>Pentapetalae</taxon>
        <taxon>asterids</taxon>
        <taxon>lamiids</taxon>
        <taxon>Lamiales</taxon>
        <taxon>Lentibulariaceae</taxon>
        <taxon>Genlisea</taxon>
    </lineage>
</organism>
<dbReference type="EMBL" id="AUSU01001646">
    <property type="protein sequence ID" value="EPS70547.1"/>
    <property type="molecule type" value="Genomic_DNA"/>
</dbReference>
<protein>
    <submittedName>
        <fullName evidence="2">Uncharacterized protein</fullName>
    </submittedName>
</protein>
<name>S8EDD2_9LAMI</name>
<accession>S8EDD2</accession>
<proteinExistence type="predicted"/>
<feature type="region of interest" description="Disordered" evidence="1">
    <location>
        <begin position="114"/>
        <end position="136"/>
    </location>
</feature>
<dbReference type="OrthoDB" id="2129491at2759"/>
<feature type="non-terminal residue" evidence="2">
    <location>
        <position position="1"/>
    </location>
</feature>
<feature type="non-terminal residue" evidence="2">
    <location>
        <position position="136"/>
    </location>
</feature>
<gene>
    <name evidence="2" type="ORF">M569_04215</name>
</gene>
<keyword evidence="3" id="KW-1185">Reference proteome</keyword>
<dbReference type="AlphaFoldDB" id="S8EDD2"/>
<evidence type="ECO:0000313" key="2">
    <source>
        <dbReference type="EMBL" id="EPS70547.1"/>
    </source>
</evidence>
<evidence type="ECO:0000256" key="1">
    <source>
        <dbReference type="SAM" id="MobiDB-lite"/>
    </source>
</evidence>
<reference evidence="2 3" key="1">
    <citation type="journal article" date="2013" name="BMC Genomics">
        <title>The miniature genome of a carnivorous plant Genlisea aurea contains a low number of genes and short non-coding sequences.</title>
        <authorList>
            <person name="Leushkin E.V."/>
            <person name="Sutormin R.A."/>
            <person name="Nabieva E.R."/>
            <person name="Penin A.A."/>
            <person name="Kondrashov A.S."/>
            <person name="Logacheva M.D."/>
        </authorList>
    </citation>
    <scope>NUCLEOTIDE SEQUENCE [LARGE SCALE GENOMIC DNA]</scope>
</reference>
<evidence type="ECO:0000313" key="3">
    <source>
        <dbReference type="Proteomes" id="UP000015453"/>
    </source>
</evidence>
<dbReference type="Proteomes" id="UP000015453">
    <property type="component" value="Unassembled WGS sequence"/>
</dbReference>